<dbReference type="Pfam" id="PF13167">
    <property type="entry name" value="GTP-bdg_N"/>
    <property type="match status" value="1"/>
</dbReference>
<dbReference type="FunFam" id="3.40.50.300:FF:000173">
    <property type="entry name" value="GTPase HflX"/>
    <property type="match status" value="1"/>
</dbReference>
<dbReference type="InterPro" id="IPR042108">
    <property type="entry name" value="GTPase_HflX_N_sf"/>
</dbReference>
<dbReference type="HAMAP" id="MF_00900">
    <property type="entry name" value="GTPase_HflX"/>
    <property type="match status" value="1"/>
</dbReference>
<dbReference type="GO" id="GO:0005525">
    <property type="term" value="F:GTP binding"/>
    <property type="evidence" value="ECO:0007669"/>
    <property type="project" value="UniProtKB-UniRule"/>
</dbReference>
<evidence type="ECO:0000256" key="4">
    <source>
        <dbReference type="ARBA" id="ARBA00022842"/>
    </source>
</evidence>
<dbReference type="Gene3D" id="3.40.50.300">
    <property type="entry name" value="P-loop containing nucleotide triphosphate hydrolases"/>
    <property type="match status" value="1"/>
</dbReference>
<dbReference type="GO" id="GO:0005737">
    <property type="term" value="C:cytoplasm"/>
    <property type="evidence" value="ECO:0007669"/>
    <property type="project" value="UniProtKB-SubCell"/>
</dbReference>
<feature type="binding site" evidence="7">
    <location>
        <begin position="367"/>
        <end position="370"/>
    </location>
    <ligand>
        <name>GTP</name>
        <dbReference type="ChEBI" id="CHEBI:37565"/>
    </ligand>
</feature>
<comment type="similarity">
    <text evidence="6">Belongs to the TRAFAC class OBG-HflX-like GTPase superfamily. HflX GTPase family.</text>
</comment>
<comment type="cofactor">
    <cofactor evidence="8">
        <name>Mg(2+)</name>
        <dbReference type="ChEBI" id="CHEBI:18420"/>
    </cofactor>
</comment>
<keyword evidence="3 6" id="KW-0547">Nucleotide-binding</keyword>
<dbReference type="NCBIfam" id="TIGR03156">
    <property type="entry name" value="GTP_HflX"/>
    <property type="match status" value="1"/>
</dbReference>
<dbReference type="InterPro" id="IPR016496">
    <property type="entry name" value="GTPase_HflX"/>
</dbReference>
<evidence type="ECO:0000256" key="5">
    <source>
        <dbReference type="ARBA" id="ARBA00023134"/>
    </source>
</evidence>
<keyword evidence="5 6" id="KW-0342">GTP-binding</keyword>
<evidence type="ECO:0000256" key="6">
    <source>
        <dbReference type="HAMAP-Rule" id="MF_00900"/>
    </source>
</evidence>
<organism evidence="11">
    <name type="scientific">uncultured Thermomicrobiales bacterium</name>
    <dbReference type="NCBI Taxonomy" id="1645740"/>
    <lineage>
        <taxon>Bacteria</taxon>
        <taxon>Pseudomonadati</taxon>
        <taxon>Thermomicrobiota</taxon>
        <taxon>Thermomicrobia</taxon>
        <taxon>Thermomicrobiales</taxon>
        <taxon>environmental samples</taxon>
    </lineage>
</organism>
<dbReference type="GO" id="GO:0003924">
    <property type="term" value="F:GTPase activity"/>
    <property type="evidence" value="ECO:0007669"/>
    <property type="project" value="UniProtKB-UniRule"/>
</dbReference>
<feature type="binding site" evidence="7">
    <location>
        <begin position="279"/>
        <end position="283"/>
    </location>
    <ligand>
        <name>GTP</name>
        <dbReference type="ChEBI" id="CHEBI:37565"/>
    </ligand>
</feature>
<dbReference type="Gene3D" id="3.40.50.11060">
    <property type="entry name" value="GTPase HflX, N-terminal domain"/>
    <property type="match status" value="1"/>
</dbReference>
<accession>A0A6J4UUX8</accession>
<feature type="binding site" evidence="8">
    <location>
        <position position="281"/>
    </location>
    <ligand>
        <name>Mg(2+)</name>
        <dbReference type="ChEBI" id="CHEBI:18420"/>
    </ligand>
</feature>
<sequence>MFGKDAPITTLPSANGTNDYDDLDELDPEALDDSDEPFEPKQPRTPRDTSTQAAPEQALLISVETQGQTWGAADSLDELARLAESVDVEVVGSISQKLGHPHPGTYVGKGKLEEVKALRADLDYDLVMVDGELTPAQQRNLERELDVLVVDRTALILDVFARRAQTHEGRLQVELAQLQYRLPRLTRMWTHLSRQGVGGVGLRGPGETQLEADRREAQKRITFIKEQLDNVHRHRQTYRSRRKETPISVVSLVGYTNAGKSTLLNKITGAGVLAEDKLFATLDPTTRRVRLPSGREVLLTDTVGFINNLPTQLIAAFRATLEEISEATVLIHVIDVTHPNALEQVHTVNVTLEDLGADGRPVVHALNKVDRLDADERKALTDHAVAIGAPADSVPISAQKGQGIDALLERIEAVLEKEANFIPVELTIPFDRSELVDRFHTYGRVGERTFDEHGTRITGWLPEADMGRFDPFITKIAPDAAPAADERFAEPALVEQDAAHPAA</sequence>
<evidence type="ECO:0000259" key="10">
    <source>
        <dbReference type="PROSITE" id="PS51705"/>
    </source>
</evidence>
<dbReference type="GO" id="GO:0043022">
    <property type="term" value="F:ribosome binding"/>
    <property type="evidence" value="ECO:0007669"/>
    <property type="project" value="TreeGrafter"/>
</dbReference>
<dbReference type="PANTHER" id="PTHR10229:SF0">
    <property type="entry name" value="GTP-BINDING PROTEIN 6-RELATED"/>
    <property type="match status" value="1"/>
</dbReference>
<dbReference type="EMBL" id="CADCWJ010000322">
    <property type="protein sequence ID" value="CAA9559177.1"/>
    <property type="molecule type" value="Genomic_DNA"/>
</dbReference>
<dbReference type="InterPro" id="IPR030394">
    <property type="entry name" value="G_HFLX_dom"/>
</dbReference>
<feature type="binding site" evidence="7">
    <location>
        <begin position="254"/>
        <end position="261"/>
    </location>
    <ligand>
        <name>GTP</name>
        <dbReference type="ChEBI" id="CHEBI:37565"/>
    </ligand>
</feature>
<evidence type="ECO:0000256" key="2">
    <source>
        <dbReference type="ARBA" id="ARBA00022723"/>
    </source>
</evidence>
<feature type="binding site" evidence="7">
    <location>
        <begin position="301"/>
        <end position="304"/>
    </location>
    <ligand>
        <name>GTP</name>
        <dbReference type="ChEBI" id="CHEBI:37565"/>
    </ligand>
</feature>
<dbReference type="PIRSF" id="PIRSF006809">
    <property type="entry name" value="GTP-binding_hflX_prd"/>
    <property type="match status" value="1"/>
</dbReference>
<dbReference type="PRINTS" id="PR00326">
    <property type="entry name" value="GTP1OBG"/>
</dbReference>
<evidence type="ECO:0000256" key="9">
    <source>
        <dbReference type="SAM" id="MobiDB-lite"/>
    </source>
</evidence>
<feature type="compositionally biased region" description="Basic and acidic residues" evidence="9">
    <location>
        <begin position="38"/>
        <end position="47"/>
    </location>
</feature>
<evidence type="ECO:0000256" key="7">
    <source>
        <dbReference type="PIRSR" id="PIRSR006809-1"/>
    </source>
</evidence>
<dbReference type="Pfam" id="PF01926">
    <property type="entry name" value="MMR_HSR1"/>
    <property type="match status" value="1"/>
</dbReference>
<dbReference type="InterPro" id="IPR027417">
    <property type="entry name" value="P-loop_NTPase"/>
</dbReference>
<feature type="domain" description="Hflx-type G" evidence="10">
    <location>
        <begin position="248"/>
        <end position="419"/>
    </location>
</feature>
<evidence type="ECO:0000313" key="11">
    <source>
        <dbReference type="EMBL" id="CAA9559177.1"/>
    </source>
</evidence>
<keyword evidence="1 6" id="KW-0963">Cytoplasm</keyword>
<dbReference type="AlphaFoldDB" id="A0A6J4UUX8"/>
<dbReference type="Pfam" id="PF16360">
    <property type="entry name" value="GTP-bdg_M"/>
    <property type="match status" value="1"/>
</dbReference>
<comment type="subcellular location">
    <subcellularLocation>
        <location evidence="6">Cytoplasm</location>
    </subcellularLocation>
    <text evidence="6">May associate with membranes.</text>
</comment>
<dbReference type="InterPro" id="IPR025121">
    <property type="entry name" value="GTPase_HflX_N"/>
</dbReference>
<dbReference type="PROSITE" id="PS51705">
    <property type="entry name" value="G_HFLX"/>
    <property type="match status" value="1"/>
</dbReference>
<dbReference type="GO" id="GO:0046872">
    <property type="term" value="F:metal ion binding"/>
    <property type="evidence" value="ECO:0007669"/>
    <property type="project" value="UniProtKB-KW"/>
</dbReference>
<comment type="subunit">
    <text evidence="6">Monomer. Associates with the 50S ribosomal subunit.</text>
</comment>
<dbReference type="InterPro" id="IPR006073">
    <property type="entry name" value="GTP-bd"/>
</dbReference>
<evidence type="ECO:0000256" key="8">
    <source>
        <dbReference type="PIRSR" id="PIRSR006809-2"/>
    </source>
</evidence>
<dbReference type="FunFam" id="3.40.50.11060:FF:000001">
    <property type="entry name" value="GTPase HflX"/>
    <property type="match status" value="1"/>
</dbReference>
<feature type="binding site" evidence="8">
    <location>
        <position position="261"/>
    </location>
    <ligand>
        <name>Mg(2+)</name>
        <dbReference type="ChEBI" id="CHEBI:18420"/>
    </ligand>
</feature>
<dbReference type="CDD" id="cd01878">
    <property type="entry name" value="HflX"/>
    <property type="match status" value="1"/>
</dbReference>
<proteinExistence type="inferred from homology"/>
<evidence type="ECO:0000256" key="1">
    <source>
        <dbReference type="ARBA" id="ARBA00022490"/>
    </source>
</evidence>
<gene>
    <name evidence="6" type="primary">hflX</name>
    <name evidence="11" type="ORF">AVDCRST_MAG87-1437</name>
</gene>
<protein>
    <recommendedName>
        <fullName evidence="6">GTPase HflX</fullName>
    </recommendedName>
    <alternativeName>
        <fullName evidence="6">GTP-binding protein HflX</fullName>
    </alternativeName>
</protein>
<dbReference type="SUPFAM" id="SSF52540">
    <property type="entry name" value="P-loop containing nucleoside triphosphate hydrolases"/>
    <property type="match status" value="1"/>
</dbReference>
<dbReference type="PANTHER" id="PTHR10229">
    <property type="entry name" value="GTP-BINDING PROTEIN HFLX"/>
    <property type="match status" value="1"/>
</dbReference>
<keyword evidence="2 8" id="KW-0479">Metal-binding</keyword>
<dbReference type="InterPro" id="IPR032305">
    <property type="entry name" value="GTP-bd_M"/>
</dbReference>
<feature type="compositionally biased region" description="Acidic residues" evidence="9">
    <location>
        <begin position="19"/>
        <end position="37"/>
    </location>
</feature>
<evidence type="ECO:0000256" key="3">
    <source>
        <dbReference type="ARBA" id="ARBA00022741"/>
    </source>
</evidence>
<feature type="binding site" evidence="7">
    <location>
        <begin position="397"/>
        <end position="399"/>
    </location>
    <ligand>
        <name>GTP</name>
        <dbReference type="ChEBI" id="CHEBI:37565"/>
    </ligand>
</feature>
<dbReference type="Gene3D" id="6.10.250.2860">
    <property type="match status" value="1"/>
</dbReference>
<feature type="region of interest" description="Disordered" evidence="9">
    <location>
        <begin position="1"/>
        <end position="54"/>
    </location>
</feature>
<keyword evidence="4 8" id="KW-0460">Magnesium</keyword>
<name>A0A6J4UUX8_9BACT</name>
<comment type="function">
    <text evidence="6">GTPase that associates with the 50S ribosomal subunit and may have a role during protein synthesis or ribosome biogenesis.</text>
</comment>
<reference evidence="11" key="1">
    <citation type="submission" date="2020-02" db="EMBL/GenBank/DDBJ databases">
        <authorList>
            <person name="Meier V. D."/>
        </authorList>
    </citation>
    <scope>NUCLEOTIDE SEQUENCE</scope>
    <source>
        <strain evidence="11">AVDCRST_MAG87</strain>
    </source>
</reference>